<keyword evidence="9" id="KW-0648">Protein biosynthesis</keyword>
<dbReference type="InterPro" id="IPR009061">
    <property type="entry name" value="DNA-bd_dom_put_sf"/>
</dbReference>
<evidence type="ECO:0000256" key="2">
    <source>
        <dbReference type="ARBA" id="ARBA00012814"/>
    </source>
</evidence>
<dbReference type="GO" id="GO:0006432">
    <property type="term" value="P:phenylalanyl-tRNA aminoacylation"/>
    <property type="evidence" value="ECO:0007669"/>
    <property type="project" value="InterPro"/>
</dbReference>
<dbReference type="InterPro" id="IPR020825">
    <property type="entry name" value="Phe-tRNA_synthase-like_B3/B4"/>
</dbReference>
<keyword evidence="7" id="KW-0067">ATP-binding</keyword>
<accession>A0A7C0ZI97</accession>
<feature type="non-terminal residue" evidence="12">
    <location>
        <position position="438"/>
    </location>
</feature>
<dbReference type="EMBL" id="DQWE01000234">
    <property type="protein sequence ID" value="HDI83105.1"/>
    <property type="molecule type" value="Genomic_DNA"/>
</dbReference>
<comment type="cofactor">
    <cofactor evidence="1">
        <name>Mg(2+)</name>
        <dbReference type="ChEBI" id="CHEBI:18420"/>
    </cofactor>
</comment>
<dbReference type="SMART" id="SM00874">
    <property type="entry name" value="B5"/>
    <property type="match status" value="1"/>
</dbReference>
<evidence type="ECO:0000256" key="6">
    <source>
        <dbReference type="ARBA" id="ARBA00022741"/>
    </source>
</evidence>
<dbReference type="InterPro" id="IPR045060">
    <property type="entry name" value="Phe-tRNA-ligase_IIc_bsu"/>
</dbReference>
<evidence type="ECO:0000256" key="9">
    <source>
        <dbReference type="ARBA" id="ARBA00022917"/>
    </source>
</evidence>
<gene>
    <name evidence="12" type="ORF">ENF18_04875</name>
</gene>
<keyword evidence="8" id="KW-0460">Magnesium</keyword>
<evidence type="ECO:0000256" key="3">
    <source>
        <dbReference type="ARBA" id="ARBA00022490"/>
    </source>
</evidence>
<dbReference type="InterPro" id="IPR005147">
    <property type="entry name" value="tRNA_synthase_B5-dom"/>
</dbReference>
<dbReference type="PROSITE" id="PS51483">
    <property type="entry name" value="B5"/>
    <property type="match status" value="1"/>
</dbReference>
<dbReference type="FunFam" id="3.50.40.10:FF:000001">
    <property type="entry name" value="Phenylalanine--tRNA ligase beta subunit"/>
    <property type="match status" value="1"/>
</dbReference>
<dbReference type="AlphaFoldDB" id="A0A7C0ZI97"/>
<dbReference type="Pfam" id="PF03484">
    <property type="entry name" value="B5"/>
    <property type="match status" value="1"/>
</dbReference>
<evidence type="ECO:0000256" key="5">
    <source>
        <dbReference type="ARBA" id="ARBA00022723"/>
    </source>
</evidence>
<reference evidence="12" key="1">
    <citation type="journal article" date="2020" name="mSystems">
        <title>Genome- and Community-Level Interaction Insights into Carbon Utilization and Element Cycling Functions of Hydrothermarchaeota in Hydrothermal Sediment.</title>
        <authorList>
            <person name="Zhou Z."/>
            <person name="Liu Y."/>
            <person name="Xu W."/>
            <person name="Pan J."/>
            <person name="Luo Z.H."/>
            <person name="Li M."/>
        </authorList>
    </citation>
    <scope>NUCLEOTIDE SEQUENCE [LARGE SCALE GENOMIC DNA]</scope>
    <source>
        <strain evidence="12">HyVt-102</strain>
    </source>
</reference>
<dbReference type="InterPro" id="IPR041616">
    <property type="entry name" value="PheRS_beta_core"/>
</dbReference>
<protein>
    <recommendedName>
        <fullName evidence="2">phenylalanine--tRNA ligase</fullName>
        <ecNumber evidence="2">6.1.1.20</ecNumber>
    </recommendedName>
</protein>
<dbReference type="PANTHER" id="PTHR10947">
    <property type="entry name" value="PHENYLALANYL-TRNA SYNTHETASE BETA CHAIN AND LEUCINE-RICH REPEAT-CONTAINING PROTEIN 47"/>
    <property type="match status" value="1"/>
</dbReference>
<comment type="caution">
    <text evidence="12">The sequence shown here is derived from an EMBL/GenBank/DDBJ whole genome shotgun (WGS) entry which is preliminary data.</text>
</comment>
<name>A0A7C0ZI97_UNCW3</name>
<evidence type="ECO:0000259" key="11">
    <source>
        <dbReference type="PROSITE" id="PS51483"/>
    </source>
</evidence>
<evidence type="ECO:0000256" key="8">
    <source>
        <dbReference type="ARBA" id="ARBA00022842"/>
    </source>
</evidence>
<evidence type="ECO:0000256" key="7">
    <source>
        <dbReference type="ARBA" id="ARBA00022840"/>
    </source>
</evidence>
<evidence type="ECO:0000256" key="1">
    <source>
        <dbReference type="ARBA" id="ARBA00001946"/>
    </source>
</evidence>
<dbReference type="Gene3D" id="3.50.40.10">
    <property type="entry name" value="Phenylalanyl-trna Synthetase, Chain B, domain 3"/>
    <property type="match status" value="1"/>
</dbReference>
<dbReference type="GO" id="GO:0005524">
    <property type="term" value="F:ATP binding"/>
    <property type="evidence" value="ECO:0007669"/>
    <property type="project" value="UniProtKB-KW"/>
</dbReference>
<dbReference type="SUPFAM" id="SSF56037">
    <property type="entry name" value="PheT/TilS domain"/>
    <property type="match status" value="1"/>
</dbReference>
<keyword evidence="6" id="KW-0547">Nucleotide-binding</keyword>
<dbReference type="GO" id="GO:0009328">
    <property type="term" value="C:phenylalanine-tRNA ligase complex"/>
    <property type="evidence" value="ECO:0007669"/>
    <property type="project" value="TreeGrafter"/>
</dbReference>
<organism evidence="12">
    <name type="scientific">candidate division WOR-3 bacterium</name>
    <dbReference type="NCBI Taxonomy" id="2052148"/>
    <lineage>
        <taxon>Bacteria</taxon>
        <taxon>Bacteria division WOR-3</taxon>
    </lineage>
</organism>
<dbReference type="GO" id="GO:0004826">
    <property type="term" value="F:phenylalanine-tRNA ligase activity"/>
    <property type="evidence" value="ECO:0007669"/>
    <property type="project" value="UniProtKB-EC"/>
</dbReference>
<keyword evidence="4 12" id="KW-0436">Ligase</keyword>
<dbReference type="Pfam" id="PF03483">
    <property type="entry name" value="B3_4"/>
    <property type="match status" value="1"/>
</dbReference>
<sequence length="438" mass="49689">MRVIYSWLREWVDFDFSPERLAQVFESLGMGVEAIEKDGDEVIYDLEITPNRPDLLGVIGIAREISAYTGNPLKRTINFELQTGEGIEVEIENPDDCPRYTASVVSGVSVRPSPDWLSRRLELSGIRSLNNIIDVSNYVLLEMGQPIHIFDRESVDRIVVRRARDGEKILTLDGVERELDHDILVIASSREPIAIAGVMGGELSGVRDTTKDVVVESAFFNPGVIRKGRKKLNINTESSYRFERKADIGIVHIAQSYTVKLLKEVCGGKDVSPMVDTNPDYRKGVYVSLDVDRINRLLGTDYSKQDIEETLERLGFEIQTDKVFVPTFRRDIELPEDLSEEVARLKGYNTIRRRVRTVVNEVAVDENLSLRKFRYVLEGMGLNEVKSLSFMPSGFDPSVKEELALANPMWPDRTVMRTTLAYGMLKIAEHNLNRGRPY</sequence>
<dbReference type="Proteomes" id="UP000885847">
    <property type="component" value="Unassembled WGS sequence"/>
</dbReference>
<keyword evidence="5" id="KW-0479">Metal-binding</keyword>
<dbReference type="GO" id="GO:0003723">
    <property type="term" value="F:RNA binding"/>
    <property type="evidence" value="ECO:0007669"/>
    <property type="project" value="InterPro"/>
</dbReference>
<dbReference type="EC" id="6.1.1.20" evidence="2"/>
<proteinExistence type="predicted"/>
<feature type="domain" description="B5" evidence="11">
    <location>
        <begin position="282"/>
        <end position="353"/>
    </location>
</feature>
<evidence type="ECO:0000256" key="4">
    <source>
        <dbReference type="ARBA" id="ARBA00022598"/>
    </source>
</evidence>
<dbReference type="GO" id="GO:0000287">
    <property type="term" value="F:magnesium ion binding"/>
    <property type="evidence" value="ECO:0007669"/>
    <property type="project" value="InterPro"/>
</dbReference>
<dbReference type="SUPFAM" id="SSF46955">
    <property type="entry name" value="Putative DNA-binding domain"/>
    <property type="match status" value="2"/>
</dbReference>
<dbReference type="SMART" id="SM00873">
    <property type="entry name" value="B3_4"/>
    <property type="match status" value="1"/>
</dbReference>
<dbReference type="Gene3D" id="3.30.930.10">
    <property type="entry name" value="Bira Bifunctional Protein, Domain 2"/>
    <property type="match status" value="1"/>
</dbReference>
<dbReference type="InterPro" id="IPR005146">
    <property type="entry name" value="B3/B4_tRNA-bd"/>
</dbReference>
<dbReference type="Pfam" id="PF17759">
    <property type="entry name" value="tRNA_synthFbeta"/>
    <property type="match status" value="1"/>
</dbReference>
<keyword evidence="3" id="KW-0963">Cytoplasm</keyword>
<dbReference type="PANTHER" id="PTHR10947:SF0">
    <property type="entry name" value="PHENYLALANINE--TRNA LIGASE BETA SUBUNIT"/>
    <property type="match status" value="1"/>
</dbReference>
<evidence type="ECO:0000313" key="12">
    <source>
        <dbReference type="EMBL" id="HDI83105.1"/>
    </source>
</evidence>
<keyword evidence="10" id="KW-0030">Aminoacyl-tRNA synthetase</keyword>
<dbReference type="SUPFAM" id="SSF55681">
    <property type="entry name" value="Class II aaRS and biotin synthetases"/>
    <property type="match status" value="1"/>
</dbReference>
<dbReference type="InterPro" id="IPR045864">
    <property type="entry name" value="aa-tRNA-synth_II/BPL/LPL"/>
</dbReference>
<evidence type="ECO:0000256" key="10">
    <source>
        <dbReference type="ARBA" id="ARBA00023146"/>
    </source>
</evidence>
<dbReference type="Gene3D" id="3.30.56.10">
    <property type="match status" value="2"/>
</dbReference>